<sequence length="106" mass="11832">MHEQFSQFLSTIEKSKTFAITTRSGVSTRDLLFPTPSKPTPVNHTEGATEKEGPEGAEPSIIHNKEPTPRPSVFYQPSKSSSLSFPSKVKKQKKDDEAKRLLSIFK</sequence>
<protein>
    <submittedName>
        <fullName evidence="2">Uncharacterized protein</fullName>
    </submittedName>
</protein>
<dbReference type="Proteomes" id="UP001151760">
    <property type="component" value="Unassembled WGS sequence"/>
</dbReference>
<dbReference type="EMBL" id="BQNB010010088">
    <property type="protein sequence ID" value="GJS72566.1"/>
    <property type="molecule type" value="Genomic_DNA"/>
</dbReference>
<organism evidence="2 3">
    <name type="scientific">Tanacetum coccineum</name>
    <dbReference type="NCBI Taxonomy" id="301880"/>
    <lineage>
        <taxon>Eukaryota</taxon>
        <taxon>Viridiplantae</taxon>
        <taxon>Streptophyta</taxon>
        <taxon>Embryophyta</taxon>
        <taxon>Tracheophyta</taxon>
        <taxon>Spermatophyta</taxon>
        <taxon>Magnoliopsida</taxon>
        <taxon>eudicotyledons</taxon>
        <taxon>Gunneridae</taxon>
        <taxon>Pentapetalae</taxon>
        <taxon>asterids</taxon>
        <taxon>campanulids</taxon>
        <taxon>Asterales</taxon>
        <taxon>Asteraceae</taxon>
        <taxon>Asteroideae</taxon>
        <taxon>Anthemideae</taxon>
        <taxon>Anthemidinae</taxon>
        <taxon>Tanacetum</taxon>
    </lineage>
</organism>
<keyword evidence="3" id="KW-1185">Reference proteome</keyword>
<name>A0ABQ4Y4N4_9ASTR</name>
<proteinExistence type="predicted"/>
<feature type="compositionally biased region" description="Low complexity" evidence="1">
    <location>
        <begin position="78"/>
        <end position="87"/>
    </location>
</feature>
<reference evidence="2" key="1">
    <citation type="journal article" date="2022" name="Int. J. Mol. Sci.">
        <title>Draft Genome of Tanacetum Coccineum: Genomic Comparison of Closely Related Tanacetum-Family Plants.</title>
        <authorList>
            <person name="Yamashiro T."/>
            <person name="Shiraishi A."/>
            <person name="Nakayama K."/>
            <person name="Satake H."/>
        </authorList>
    </citation>
    <scope>NUCLEOTIDE SEQUENCE</scope>
</reference>
<gene>
    <name evidence="2" type="ORF">Tco_0705407</name>
</gene>
<feature type="region of interest" description="Disordered" evidence="1">
    <location>
        <begin position="25"/>
        <end position="96"/>
    </location>
</feature>
<evidence type="ECO:0000313" key="2">
    <source>
        <dbReference type="EMBL" id="GJS72566.1"/>
    </source>
</evidence>
<evidence type="ECO:0000313" key="3">
    <source>
        <dbReference type="Proteomes" id="UP001151760"/>
    </source>
</evidence>
<accession>A0ABQ4Y4N4</accession>
<evidence type="ECO:0000256" key="1">
    <source>
        <dbReference type="SAM" id="MobiDB-lite"/>
    </source>
</evidence>
<comment type="caution">
    <text evidence="2">The sequence shown here is derived from an EMBL/GenBank/DDBJ whole genome shotgun (WGS) entry which is preliminary data.</text>
</comment>
<reference evidence="2" key="2">
    <citation type="submission" date="2022-01" db="EMBL/GenBank/DDBJ databases">
        <authorList>
            <person name="Yamashiro T."/>
            <person name="Shiraishi A."/>
            <person name="Satake H."/>
            <person name="Nakayama K."/>
        </authorList>
    </citation>
    <scope>NUCLEOTIDE SEQUENCE</scope>
</reference>